<keyword evidence="10" id="KW-1185">Reference proteome</keyword>
<gene>
    <name evidence="9" type="ORF">EDC14_105026</name>
</gene>
<dbReference type="FunFam" id="1.10.3720.10:FF:000003">
    <property type="entry name" value="Aliphatic sulfonate ABC transporter permease"/>
    <property type="match status" value="1"/>
</dbReference>
<dbReference type="PANTHER" id="PTHR30151">
    <property type="entry name" value="ALKANE SULFONATE ABC TRANSPORTER-RELATED, MEMBRANE SUBUNIT"/>
    <property type="match status" value="1"/>
</dbReference>
<dbReference type="Proteomes" id="UP000295008">
    <property type="component" value="Unassembled WGS sequence"/>
</dbReference>
<dbReference type="InterPro" id="IPR035906">
    <property type="entry name" value="MetI-like_sf"/>
</dbReference>
<feature type="transmembrane region" description="Helical" evidence="7">
    <location>
        <begin position="211"/>
        <end position="232"/>
    </location>
</feature>
<evidence type="ECO:0000256" key="6">
    <source>
        <dbReference type="ARBA" id="ARBA00023136"/>
    </source>
</evidence>
<reference evidence="9 10" key="1">
    <citation type="submission" date="2019-03" db="EMBL/GenBank/DDBJ databases">
        <title>Genomic Encyclopedia of Type Strains, Phase IV (KMG-IV): sequencing the most valuable type-strain genomes for metagenomic binning, comparative biology and taxonomic classification.</title>
        <authorList>
            <person name="Goeker M."/>
        </authorList>
    </citation>
    <scope>NUCLEOTIDE SEQUENCE [LARGE SCALE GENOMIC DNA]</scope>
    <source>
        <strain evidence="9 10">LX-B</strain>
    </source>
</reference>
<feature type="transmembrane region" description="Helical" evidence="7">
    <location>
        <begin position="244"/>
        <end position="262"/>
    </location>
</feature>
<feature type="transmembrane region" description="Helical" evidence="7">
    <location>
        <begin position="129"/>
        <end position="146"/>
    </location>
</feature>
<comment type="subcellular location">
    <subcellularLocation>
        <location evidence="1 7">Cell membrane</location>
        <topology evidence="1 7">Multi-pass membrane protein</topology>
    </subcellularLocation>
</comment>
<dbReference type="CDD" id="cd06261">
    <property type="entry name" value="TM_PBP2"/>
    <property type="match status" value="1"/>
</dbReference>
<dbReference type="GO" id="GO:0042918">
    <property type="term" value="P:alkanesulfonate transmembrane transport"/>
    <property type="evidence" value="ECO:0007669"/>
    <property type="project" value="UniProtKB-ARBA"/>
</dbReference>
<comment type="similarity">
    <text evidence="7">Belongs to the binding-protein-dependent transport system permease family.</text>
</comment>
<keyword evidence="4 7" id="KW-0812">Transmembrane</keyword>
<organism evidence="9 10">
    <name type="scientific">Hydrogenispora ethanolica</name>
    <dbReference type="NCBI Taxonomy" id="1082276"/>
    <lineage>
        <taxon>Bacteria</taxon>
        <taxon>Bacillati</taxon>
        <taxon>Bacillota</taxon>
        <taxon>Hydrogenispora</taxon>
    </lineage>
</organism>
<keyword evidence="5 7" id="KW-1133">Transmembrane helix</keyword>
<evidence type="ECO:0000256" key="5">
    <source>
        <dbReference type="ARBA" id="ARBA00022989"/>
    </source>
</evidence>
<feature type="transmembrane region" description="Helical" evidence="7">
    <location>
        <begin position="89"/>
        <end position="109"/>
    </location>
</feature>
<evidence type="ECO:0000256" key="2">
    <source>
        <dbReference type="ARBA" id="ARBA00022448"/>
    </source>
</evidence>
<sequence>MSMEINQKQSFLQGYLAKFPEFPRLREWATRSASFIIPVLLIVTWQICSWIGLFHPAALPSPARVWSALLGLLADGTLLSDLDTSALRVLNGFLWGVLIGLAIGILSGLSRFVERLVSPVVDAFRQIPVFAWIPLIILWFGIGELSKGVIIAKSVFVPVFVNTLQGIRGVPQEYVEVARVLELNRWKFLHKVVIPSALPSIFTGIRLGAGFAWMAVVAAEMLGGLSGIGYALMRSKEFFQTDGLIALMAVIGLVGLVVDRSLKWLETSTLRWRKGFAGNGK</sequence>
<feature type="transmembrane region" description="Helical" evidence="7">
    <location>
        <begin position="33"/>
        <end position="53"/>
    </location>
</feature>
<proteinExistence type="inferred from homology"/>
<dbReference type="PROSITE" id="PS50928">
    <property type="entry name" value="ABC_TM1"/>
    <property type="match status" value="1"/>
</dbReference>
<dbReference type="PANTHER" id="PTHR30151:SF0">
    <property type="entry name" value="ABC TRANSPORTER PERMEASE PROTEIN MJ0413-RELATED"/>
    <property type="match status" value="1"/>
</dbReference>
<feature type="domain" description="ABC transmembrane type-1" evidence="8">
    <location>
        <begin position="82"/>
        <end position="266"/>
    </location>
</feature>
<evidence type="ECO:0000313" key="9">
    <source>
        <dbReference type="EMBL" id="TCL56472.1"/>
    </source>
</evidence>
<dbReference type="Pfam" id="PF00528">
    <property type="entry name" value="BPD_transp_1"/>
    <property type="match status" value="1"/>
</dbReference>
<evidence type="ECO:0000256" key="4">
    <source>
        <dbReference type="ARBA" id="ARBA00022692"/>
    </source>
</evidence>
<name>A0A4V2QBI4_HYDET</name>
<dbReference type="AlphaFoldDB" id="A0A4V2QBI4"/>
<dbReference type="Gene3D" id="1.10.3720.10">
    <property type="entry name" value="MetI-like"/>
    <property type="match status" value="1"/>
</dbReference>
<comment type="caution">
    <text evidence="9">The sequence shown here is derived from an EMBL/GenBank/DDBJ whole genome shotgun (WGS) entry which is preliminary data.</text>
</comment>
<accession>A0A4V2QBI4</accession>
<evidence type="ECO:0000259" key="8">
    <source>
        <dbReference type="PROSITE" id="PS50928"/>
    </source>
</evidence>
<protein>
    <submittedName>
        <fullName evidence="9">Sulfonate transport system permease protein</fullName>
    </submittedName>
</protein>
<dbReference type="GO" id="GO:0005886">
    <property type="term" value="C:plasma membrane"/>
    <property type="evidence" value="ECO:0007669"/>
    <property type="project" value="UniProtKB-SubCell"/>
</dbReference>
<evidence type="ECO:0000313" key="10">
    <source>
        <dbReference type="Proteomes" id="UP000295008"/>
    </source>
</evidence>
<evidence type="ECO:0000256" key="7">
    <source>
        <dbReference type="RuleBase" id="RU363032"/>
    </source>
</evidence>
<dbReference type="RefSeq" id="WP_132017414.1">
    <property type="nucleotide sequence ID" value="NZ_SLUN01000050.1"/>
</dbReference>
<evidence type="ECO:0000256" key="1">
    <source>
        <dbReference type="ARBA" id="ARBA00004651"/>
    </source>
</evidence>
<keyword evidence="2 7" id="KW-0813">Transport</keyword>
<dbReference type="OrthoDB" id="9804353at2"/>
<keyword evidence="6 7" id="KW-0472">Membrane</keyword>
<dbReference type="EMBL" id="SLUN01000050">
    <property type="protein sequence ID" value="TCL56472.1"/>
    <property type="molecule type" value="Genomic_DNA"/>
</dbReference>
<evidence type="ECO:0000256" key="3">
    <source>
        <dbReference type="ARBA" id="ARBA00022475"/>
    </source>
</evidence>
<dbReference type="InterPro" id="IPR000515">
    <property type="entry name" value="MetI-like"/>
</dbReference>
<dbReference type="SUPFAM" id="SSF161098">
    <property type="entry name" value="MetI-like"/>
    <property type="match status" value="1"/>
</dbReference>
<keyword evidence="3" id="KW-1003">Cell membrane</keyword>